<protein>
    <submittedName>
        <fullName evidence="1">Uncharacterized protein</fullName>
    </submittedName>
</protein>
<accession>A0ABQ3VWE8</accession>
<name>A0ABQ3VWE8_9CHLR</name>
<dbReference type="Proteomes" id="UP000635565">
    <property type="component" value="Unassembled WGS sequence"/>
</dbReference>
<organism evidence="1 2">
    <name type="scientific">Dictyobacter formicarum</name>
    <dbReference type="NCBI Taxonomy" id="2778368"/>
    <lineage>
        <taxon>Bacteria</taxon>
        <taxon>Bacillati</taxon>
        <taxon>Chloroflexota</taxon>
        <taxon>Ktedonobacteria</taxon>
        <taxon>Ktedonobacterales</taxon>
        <taxon>Dictyobacteraceae</taxon>
        <taxon>Dictyobacter</taxon>
    </lineage>
</organism>
<dbReference type="EMBL" id="BNJJ01000042">
    <property type="protein sequence ID" value="GHO89703.1"/>
    <property type="molecule type" value="Genomic_DNA"/>
</dbReference>
<proteinExistence type="predicted"/>
<evidence type="ECO:0000313" key="2">
    <source>
        <dbReference type="Proteomes" id="UP000635565"/>
    </source>
</evidence>
<gene>
    <name evidence="1" type="ORF">KSZ_77090</name>
</gene>
<evidence type="ECO:0000313" key="1">
    <source>
        <dbReference type="EMBL" id="GHO89703.1"/>
    </source>
</evidence>
<reference evidence="1 2" key="1">
    <citation type="journal article" date="2021" name="Int. J. Syst. Evol. Microbiol.">
        <title>Reticulibacter mediterranei gen. nov., sp. nov., within the new family Reticulibacteraceae fam. nov., and Ktedonospora formicarum gen. nov., sp. nov., Ktedonobacter robiniae sp. nov., Dictyobacter formicarum sp. nov. and Dictyobacter arantiisoli sp. nov., belonging to the class Ktedonobacteria.</title>
        <authorList>
            <person name="Yabe S."/>
            <person name="Zheng Y."/>
            <person name="Wang C.M."/>
            <person name="Sakai Y."/>
            <person name="Abe K."/>
            <person name="Yokota A."/>
            <person name="Donadio S."/>
            <person name="Cavaletti L."/>
            <person name="Monciardini P."/>
        </authorList>
    </citation>
    <scope>NUCLEOTIDE SEQUENCE [LARGE SCALE GENOMIC DNA]</scope>
    <source>
        <strain evidence="1 2">SOSP1-9</strain>
    </source>
</reference>
<sequence length="52" mass="6094">MRQLYRLNFAVLETNGVLHLYRSKGYKGIPPLLHIRGNKARFCYFIGHFVGK</sequence>
<comment type="caution">
    <text evidence="1">The sequence shown here is derived from an EMBL/GenBank/DDBJ whole genome shotgun (WGS) entry which is preliminary data.</text>
</comment>
<keyword evidence="2" id="KW-1185">Reference proteome</keyword>